<dbReference type="EMBL" id="JWSY01000016">
    <property type="protein sequence ID" value="KIC57602.1"/>
    <property type="molecule type" value="Genomic_DNA"/>
</dbReference>
<comment type="caution">
    <text evidence="1">The sequence shown here is derived from an EMBL/GenBank/DDBJ whole genome shotgun (WGS) entry which is preliminary data.</text>
</comment>
<accession>A0A0B4CM91</accession>
<protein>
    <submittedName>
        <fullName evidence="1">Uncharacterized protein</fullName>
    </submittedName>
</protein>
<proteinExistence type="predicted"/>
<dbReference type="AlphaFoldDB" id="A0A0B4CM91"/>
<evidence type="ECO:0000313" key="2">
    <source>
        <dbReference type="Proteomes" id="UP000031166"/>
    </source>
</evidence>
<dbReference type="STRING" id="172043.RM53_09890"/>
<name>A0A0B4CM91_9CAUL</name>
<reference evidence="1 2" key="1">
    <citation type="submission" date="2014-12" db="EMBL/GenBank/DDBJ databases">
        <title>Genome sequencing of Brevundimonas nasdae TPW30.</title>
        <authorList>
            <person name="Tan P.W."/>
            <person name="Chan K.-G."/>
        </authorList>
    </citation>
    <scope>NUCLEOTIDE SEQUENCE [LARGE SCALE GENOMIC DNA]</scope>
    <source>
        <strain evidence="1 2">TPW30</strain>
    </source>
</reference>
<organism evidence="1 2">
    <name type="scientific">Brevundimonas nasdae</name>
    <dbReference type="NCBI Taxonomy" id="172043"/>
    <lineage>
        <taxon>Bacteria</taxon>
        <taxon>Pseudomonadati</taxon>
        <taxon>Pseudomonadota</taxon>
        <taxon>Alphaproteobacteria</taxon>
        <taxon>Caulobacterales</taxon>
        <taxon>Caulobacteraceae</taxon>
        <taxon>Brevundimonas</taxon>
    </lineage>
</organism>
<dbReference type="Proteomes" id="UP000031166">
    <property type="component" value="Unassembled WGS sequence"/>
</dbReference>
<sequence>MNTQTTTAFMPLFRSWLETANLAKQVGSSSLSASGENLLVELDLTPMEAAETTLLDHAPTSAVEAVCMIEIIRQSLSDAGRSDGRDARALDAIQSWLAGAALDGADHRDEVEQLLKSASNRA</sequence>
<evidence type="ECO:0000313" key="1">
    <source>
        <dbReference type="EMBL" id="KIC57602.1"/>
    </source>
</evidence>
<gene>
    <name evidence="1" type="ORF">RM53_09890</name>
</gene>
<dbReference type="RefSeq" id="WP_039246337.1">
    <property type="nucleotide sequence ID" value="NZ_JWSY01000016.1"/>
</dbReference>